<evidence type="ECO:0000259" key="1">
    <source>
        <dbReference type="Pfam" id="PF04773"/>
    </source>
</evidence>
<dbReference type="Pfam" id="PF16220">
    <property type="entry name" value="DUF4880"/>
    <property type="match status" value="1"/>
</dbReference>
<accession>A0A0F9MQK2</accession>
<name>A0A0F9MQK2_9ZZZZ</name>
<feature type="domain" description="FecR N-terminal" evidence="2">
    <location>
        <begin position="18"/>
        <end position="56"/>
    </location>
</feature>
<feature type="domain" description="FecR protein" evidence="1">
    <location>
        <begin position="119"/>
        <end position="215"/>
    </location>
</feature>
<dbReference type="PANTHER" id="PTHR30273">
    <property type="entry name" value="PERIPLASMIC SIGNAL SENSOR AND SIGMA FACTOR ACTIVATOR FECR-RELATED"/>
    <property type="match status" value="1"/>
</dbReference>
<evidence type="ECO:0008006" key="4">
    <source>
        <dbReference type="Google" id="ProtNLM"/>
    </source>
</evidence>
<dbReference type="InterPro" id="IPR012373">
    <property type="entry name" value="Ferrdict_sens_TM"/>
</dbReference>
<dbReference type="Pfam" id="PF04773">
    <property type="entry name" value="FecR"/>
    <property type="match status" value="1"/>
</dbReference>
<evidence type="ECO:0000313" key="3">
    <source>
        <dbReference type="EMBL" id="KKN09595.1"/>
    </source>
</evidence>
<sequence>MDAARHAGATLPDDVVRTAIQWRLKLDSAEDKALVNARIQRWCQQQPNNALAWQRLGGLQQEFDGYAAALPRRDITIPVLQRAGADLQRRKALKLLMLAVAVGGPGSWLIAQQPGIAADYAAGTGDRRRITLADGTQLLLNTRSAVDVRFSATERLLVLREGEVQINSTADPSSLRASPLRVQCQHGLCETLGARFVLRDQGDHSELLVQQGEIEVTSRSGQRLIASHGEHYALRHQRIDPIAAQRIDPTAWTRGMLVVNDIRLGDFVQELARYRSGIIGCDPAVAGLRLSGVFQLDQPEALLDNLSRTLPVSIVSRSRFWVRVVARV</sequence>
<organism evidence="3">
    <name type="scientific">marine sediment metagenome</name>
    <dbReference type="NCBI Taxonomy" id="412755"/>
    <lineage>
        <taxon>unclassified sequences</taxon>
        <taxon>metagenomes</taxon>
        <taxon>ecological metagenomes</taxon>
    </lineage>
</organism>
<dbReference type="AlphaFoldDB" id="A0A0F9MQK2"/>
<dbReference type="GO" id="GO:0016989">
    <property type="term" value="F:sigma factor antagonist activity"/>
    <property type="evidence" value="ECO:0007669"/>
    <property type="project" value="TreeGrafter"/>
</dbReference>
<dbReference type="PIRSF" id="PIRSF018266">
    <property type="entry name" value="FecR"/>
    <property type="match status" value="1"/>
</dbReference>
<dbReference type="Gene3D" id="2.60.120.1440">
    <property type="match status" value="1"/>
</dbReference>
<dbReference type="PANTHER" id="PTHR30273:SF2">
    <property type="entry name" value="PROTEIN FECR"/>
    <property type="match status" value="1"/>
</dbReference>
<dbReference type="InterPro" id="IPR006860">
    <property type="entry name" value="FecR"/>
</dbReference>
<protein>
    <recommendedName>
        <fullName evidence="4">FecR protein domain-containing protein</fullName>
    </recommendedName>
</protein>
<gene>
    <name evidence="3" type="ORF">LCGC14_1045010</name>
</gene>
<proteinExistence type="predicted"/>
<comment type="caution">
    <text evidence="3">The sequence shown here is derived from an EMBL/GenBank/DDBJ whole genome shotgun (WGS) entry which is preliminary data.</text>
</comment>
<reference evidence="3" key="1">
    <citation type="journal article" date="2015" name="Nature">
        <title>Complex archaea that bridge the gap between prokaryotes and eukaryotes.</title>
        <authorList>
            <person name="Spang A."/>
            <person name="Saw J.H."/>
            <person name="Jorgensen S.L."/>
            <person name="Zaremba-Niedzwiedzka K."/>
            <person name="Martijn J."/>
            <person name="Lind A.E."/>
            <person name="van Eijk R."/>
            <person name="Schleper C."/>
            <person name="Guy L."/>
            <person name="Ettema T.J."/>
        </authorList>
    </citation>
    <scope>NUCLEOTIDE SEQUENCE</scope>
</reference>
<dbReference type="InterPro" id="IPR032623">
    <property type="entry name" value="FecR_N"/>
</dbReference>
<dbReference type="EMBL" id="LAZR01004329">
    <property type="protein sequence ID" value="KKN09595.1"/>
    <property type="molecule type" value="Genomic_DNA"/>
</dbReference>
<evidence type="ECO:0000259" key="2">
    <source>
        <dbReference type="Pfam" id="PF16220"/>
    </source>
</evidence>